<dbReference type="Gene3D" id="1.10.10.10">
    <property type="entry name" value="Winged helix-like DNA-binding domain superfamily/Winged helix DNA-binding domain"/>
    <property type="match status" value="1"/>
</dbReference>
<reference evidence="6 7" key="1">
    <citation type="submission" date="2018-08" db="EMBL/GenBank/DDBJ databases">
        <title>Microbispora. triticiradicis sp. nov., a novel actinomycete isolated from the root of wheat (Triticum aestivum L.)).</title>
        <authorList>
            <person name="Han C."/>
        </authorList>
    </citation>
    <scope>NUCLEOTIDE SEQUENCE [LARGE SCALE GENOMIC DNA]</scope>
    <source>
        <strain evidence="6 7">NEAU-HRDPA2-9</strain>
    </source>
</reference>
<name>A0ABX9LQ39_9ACTN</name>
<dbReference type="Pfam" id="PF13185">
    <property type="entry name" value="GAF_2"/>
    <property type="match status" value="1"/>
</dbReference>
<dbReference type="SUPFAM" id="SSF52172">
    <property type="entry name" value="CheY-like"/>
    <property type="match status" value="1"/>
</dbReference>
<evidence type="ECO:0000256" key="3">
    <source>
        <dbReference type="ARBA" id="ARBA00023015"/>
    </source>
</evidence>
<evidence type="ECO:0000313" key="7">
    <source>
        <dbReference type="Proteomes" id="UP000262538"/>
    </source>
</evidence>
<keyword evidence="2" id="KW-0418">Kinase</keyword>
<proteinExistence type="predicted"/>
<dbReference type="Proteomes" id="UP000262538">
    <property type="component" value="Unassembled WGS sequence"/>
</dbReference>
<dbReference type="SUPFAM" id="SSF55781">
    <property type="entry name" value="GAF domain-like"/>
    <property type="match status" value="1"/>
</dbReference>
<feature type="domain" description="ANTAR" evidence="5">
    <location>
        <begin position="191"/>
        <end position="252"/>
    </location>
</feature>
<dbReference type="InterPro" id="IPR011006">
    <property type="entry name" value="CheY-like_superfamily"/>
</dbReference>
<dbReference type="InterPro" id="IPR012074">
    <property type="entry name" value="GAF_ANTAR"/>
</dbReference>
<keyword evidence="4" id="KW-0804">Transcription</keyword>
<keyword evidence="1" id="KW-0808">Transferase</keyword>
<dbReference type="InterPro" id="IPR003018">
    <property type="entry name" value="GAF"/>
</dbReference>
<dbReference type="Pfam" id="PF03861">
    <property type="entry name" value="ANTAR"/>
    <property type="match status" value="1"/>
</dbReference>
<keyword evidence="3" id="KW-0805">Transcription regulation</keyword>
<dbReference type="PROSITE" id="PS50921">
    <property type="entry name" value="ANTAR"/>
    <property type="match status" value="1"/>
</dbReference>
<dbReference type="PIRSF" id="PIRSF036625">
    <property type="entry name" value="GAF_ANTAR"/>
    <property type="match status" value="1"/>
</dbReference>
<comment type="caution">
    <text evidence="6">The sequence shown here is derived from an EMBL/GenBank/DDBJ whole genome shotgun (WGS) entry which is preliminary data.</text>
</comment>
<protein>
    <submittedName>
        <fullName evidence="6">ANTAR domain-containing protein</fullName>
    </submittedName>
</protein>
<dbReference type="InterPro" id="IPR029016">
    <property type="entry name" value="GAF-like_dom_sf"/>
</dbReference>
<evidence type="ECO:0000259" key="5">
    <source>
        <dbReference type="PROSITE" id="PS50921"/>
    </source>
</evidence>
<organism evidence="6 7">
    <name type="scientific">Microbispora triticiradicis</name>
    <dbReference type="NCBI Taxonomy" id="2200763"/>
    <lineage>
        <taxon>Bacteria</taxon>
        <taxon>Bacillati</taxon>
        <taxon>Actinomycetota</taxon>
        <taxon>Actinomycetes</taxon>
        <taxon>Streptosporangiales</taxon>
        <taxon>Streptosporangiaceae</taxon>
        <taxon>Microbispora</taxon>
    </lineage>
</organism>
<evidence type="ECO:0000256" key="1">
    <source>
        <dbReference type="ARBA" id="ARBA00022679"/>
    </source>
</evidence>
<keyword evidence="7" id="KW-1185">Reference proteome</keyword>
<dbReference type="InterPro" id="IPR036388">
    <property type="entry name" value="WH-like_DNA-bd_sf"/>
</dbReference>
<accession>A0ABX9LQ39</accession>
<dbReference type="SMART" id="SM01012">
    <property type="entry name" value="ANTAR"/>
    <property type="match status" value="1"/>
</dbReference>
<sequence length="267" mass="29389">MTSVQLGKYELQRGHPRSPFWEAVVTRERQLTDAFAELTDTLVGDFDVVDMLHQLTMRCVRLLDVDAAGLLLADRQGRLRPMAASTEQARMLKLLQLQDVDGPGLDCYRTGGPVTCADLVAEGGRWPHFAAAAQLAGFVAVQALPMRHRDRIIGALTLLRTAAGRLTTDELHIGQALANVATISILHHRGLEQHEAAEEQLQTALNSRTLIEQATGVLAERHHSDMDDAFDSLCVYARTRNLRLSEAADAVIHGEHFAQPPADDHSR</sequence>
<dbReference type="SMART" id="SM00065">
    <property type="entry name" value="GAF"/>
    <property type="match status" value="1"/>
</dbReference>
<dbReference type="InterPro" id="IPR005561">
    <property type="entry name" value="ANTAR"/>
</dbReference>
<dbReference type="EMBL" id="QFZU02000031">
    <property type="protein sequence ID" value="RGA05668.1"/>
    <property type="molecule type" value="Genomic_DNA"/>
</dbReference>
<evidence type="ECO:0000313" key="6">
    <source>
        <dbReference type="EMBL" id="RGA05668.1"/>
    </source>
</evidence>
<gene>
    <name evidence="6" type="ORF">DI270_007485</name>
</gene>
<evidence type="ECO:0000256" key="4">
    <source>
        <dbReference type="ARBA" id="ARBA00023163"/>
    </source>
</evidence>
<dbReference type="Gene3D" id="3.30.450.40">
    <property type="match status" value="1"/>
</dbReference>
<evidence type="ECO:0000256" key="2">
    <source>
        <dbReference type="ARBA" id="ARBA00022777"/>
    </source>
</evidence>